<dbReference type="Proteomes" id="UP000285120">
    <property type="component" value="Unassembled WGS sequence"/>
</dbReference>
<dbReference type="CDD" id="cd01049">
    <property type="entry name" value="RNRR2"/>
    <property type="match status" value="1"/>
</dbReference>
<evidence type="ECO:0000256" key="1">
    <source>
        <dbReference type="ARBA" id="ARBA00009303"/>
    </source>
</evidence>
<dbReference type="UniPathway" id="UPA00326"/>
<dbReference type="InterPro" id="IPR000358">
    <property type="entry name" value="RNR_small_fam"/>
</dbReference>
<dbReference type="InterPro" id="IPR012348">
    <property type="entry name" value="RNR-like"/>
</dbReference>
<feature type="active site" evidence="5">
    <location>
        <position position="125"/>
    </location>
</feature>
<evidence type="ECO:0000256" key="4">
    <source>
        <dbReference type="PIRNR" id="PIRNR000355"/>
    </source>
</evidence>
<evidence type="ECO:0000256" key="2">
    <source>
        <dbReference type="ARBA" id="ARBA00011209"/>
    </source>
</evidence>
<evidence type="ECO:0000256" key="3">
    <source>
        <dbReference type="ARBA" id="ARBA00047754"/>
    </source>
</evidence>
<accession>A0A419V4G7</accession>
<dbReference type="PIRSF" id="PIRSF000355">
    <property type="entry name" value="NrdB"/>
    <property type="match status" value="1"/>
</dbReference>
<dbReference type="AlphaFoldDB" id="A0A419V4G7"/>
<protein>
    <recommendedName>
        <fullName evidence="4">Ribonucleoside-diphosphate reductase subunit beta</fullName>
        <ecNumber evidence="4">1.17.4.1</ecNumber>
    </recommendedName>
</protein>
<feature type="binding site" evidence="6">
    <location>
        <position position="219"/>
    </location>
    <ligand>
        <name>Fe cation</name>
        <dbReference type="ChEBI" id="CHEBI:24875"/>
        <label>2</label>
    </ligand>
</feature>
<dbReference type="GO" id="GO:0009263">
    <property type="term" value="P:deoxyribonucleotide biosynthetic process"/>
    <property type="evidence" value="ECO:0007669"/>
    <property type="project" value="UniProtKB-KW"/>
</dbReference>
<keyword evidence="4 6" id="KW-0408">Iron</keyword>
<dbReference type="GO" id="GO:0046872">
    <property type="term" value="F:metal ion binding"/>
    <property type="evidence" value="ECO:0007669"/>
    <property type="project" value="UniProtKB-KW"/>
</dbReference>
<dbReference type="InterPro" id="IPR009078">
    <property type="entry name" value="Ferritin-like_SF"/>
</dbReference>
<feature type="binding site" evidence="6">
    <location>
        <position position="118"/>
    </location>
    <ligand>
        <name>Fe cation</name>
        <dbReference type="ChEBI" id="CHEBI:24875"/>
        <label>1</label>
    </ligand>
</feature>
<organism evidence="8 9">
    <name type="scientific">Sinobaca qinghaiensis</name>
    <dbReference type="NCBI Taxonomy" id="342944"/>
    <lineage>
        <taxon>Bacteria</taxon>
        <taxon>Bacillati</taxon>
        <taxon>Bacillota</taxon>
        <taxon>Bacilli</taxon>
        <taxon>Bacillales</taxon>
        <taxon>Sporolactobacillaceae</taxon>
        <taxon>Sinobaca</taxon>
    </lineage>
</organism>
<comment type="cofactor">
    <cofactor evidence="4 6">
        <name>Fe cation</name>
        <dbReference type="ChEBI" id="CHEBI:24875"/>
    </cofactor>
    <text evidence="4 6">Binds 2 iron ions per subunit.</text>
</comment>
<dbReference type="SUPFAM" id="SSF47240">
    <property type="entry name" value="Ferritin-like"/>
    <property type="match status" value="1"/>
</dbReference>
<keyword evidence="4 6" id="KW-0479">Metal-binding</keyword>
<keyword evidence="4" id="KW-0215">Deoxyribonucleotide synthesis</keyword>
<keyword evidence="7" id="KW-1133">Transmembrane helix</keyword>
<feature type="binding site" evidence="6">
    <location>
        <position position="88"/>
    </location>
    <ligand>
        <name>Fe cation</name>
        <dbReference type="ChEBI" id="CHEBI:24875"/>
        <label>1</label>
    </ligand>
</feature>
<dbReference type="InterPro" id="IPR033909">
    <property type="entry name" value="RNR_small"/>
</dbReference>
<proteinExistence type="inferred from homology"/>
<dbReference type="RefSeq" id="WP_120192881.1">
    <property type="nucleotide sequence ID" value="NZ_RAPK01000008.1"/>
</dbReference>
<keyword evidence="7" id="KW-0472">Membrane</keyword>
<comment type="function">
    <text evidence="4">Provides the precursors necessary for DNA synthesis. Catalyzes the biosynthesis of deoxyribonucleotides from the corresponding ribonucleotides.</text>
</comment>
<dbReference type="GO" id="GO:0004748">
    <property type="term" value="F:ribonucleoside-diphosphate reductase activity, thioredoxin disulfide as acceptor"/>
    <property type="evidence" value="ECO:0007669"/>
    <property type="project" value="UniProtKB-EC"/>
</dbReference>
<comment type="caution">
    <text evidence="8">The sequence shown here is derived from an EMBL/GenBank/DDBJ whole genome shotgun (WGS) entry which is preliminary data.</text>
</comment>
<evidence type="ECO:0000256" key="6">
    <source>
        <dbReference type="PIRSR" id="PIRSR000355-2"/>
    </source>
</evidence>
<comment type="similarity">
    <text evidence="1 4">Belongs to the ribonucleoside diphosphate reductase small chain family.</text>
</comment>
<dbReference type="PANTHER" id="PTHR23409">
    <property type="entry name" value="RIBONUCLEOSIDE-DIPHOSPHATE REDUCTASE SMALL CHAIN"/>
    <property type="match status" value="1"/>
</dbReference>
<reference evidence="8 9" key="1">
    <citation type="submission" date="2018-09" db="EMBL/GenBank/DDBJ databases">
        <title>Genomic Encyclopedia of Archaeal and Bacterial Type Strains, Phase II (KMG-II): from individual species to whole genera.</title>
        <authorList>
            <person name="Goeker M."/>
        </authorList>
    </citation>
    <scope>NUCLEOTIDE SEQUENCE [LARGE SCALE GENOMIC DNA]</scope>
    <source>
        <strain evidence="8 9">DSM 17008</strain>
    </source>
</reference>
<comment type="subunit">
    <text evidence="2">Tetramer of two alpha and two beta subunits.</text>
</comment>
<evidence type="ECO:0000313" key="8">
    <source>
        <dbReference type="EMBL" id="RKD73383.1"/>
    </source>
</evidence>
<keyword evidence="4" id="KW-0560">Oxidoreductase</keyword>
<dbReference type="EC" id="1.17.4.1" evidence="4"/>
<dbReference type="NCBIfam" id="NF007184">
    <property type="entry name" value="PRK09614.1-3"/>
    <property type="match status" value="1"/>
</dbReference>
<feature type="transmembrane region" description="Helical" evidence="7">
    <location>
        <begin position="178"/>
        <end position="200"/>
    </location>
</feature>
<dbReference type="OrthoDB" id="9766544at2"/>
<feature type="binding site" evidence="6">
    <location>
        <position position="118"/>
    </location>
    <ligand>
        <name>Fe cation</name>
        <dbReference type="ChEBI" id="CHEBI:24875"/>
        <label>2</label>
    </ligand>
</feature>
<keyword evidence="9" id="KW-1185">Reference proteome</keyword>
<dbReference type="PANTHER" id="PTHR23409:SF18">
    <property type="entry name" value="RIBONUCLEOSIDE-DIPHOSPHATE REDUCTASE SUBUNIT M2"/>
    <property type="match status" value="1"/>
</dbReference>
<dbReference type="Pfam" id="PF00268">
    <property type="entry name" value="Ribonuc_red_sm"/>
    <property type="match status" value="1"/>
</dbReference>
<dbReference type="Gene3D" id="1.10.620.20">
    <property type="entry name" value="Ribonucleotide Reductase, subunit A"/>
    <property type="match status" value="1"/>
</dbReference>
<keyword evidence="7" id="KW-0812">Transmembrane</keyword>
<feature type="binding site" evidence="6">
    <location>
        <position position="222"/>
    </location>
    <ligand>
        <name>Fe cation</name>
        <dbReference type="ChEBI" id="CHEBI:24875"/>
        <label>2</label>
    </ligand>
</feature>
<feature type="binding site" evidence="6">
    <location>
        <position position="121"/>
    </location>
    <ligand>
        <name>Fe cation</name>
        <dbReference type="ChEBI" id="CHEBI:24875"/>
        <label>1</label>
    </ligand>
</feature>
<gene>
    <name evidence="8" type="ORF">ATL39_1676</name>
</gene>
<feature type="binding site" evidence="6">
    <location>
        <position position="185"/>
    </location>
    <ligand>
        <name>Fe cation</name>
        <dbReference type="ChEBI" id="CHEBI:24875"/>
        <label>2</label>
    </ligand>
</feature>
<dbReference type="EMBL" id="RAPK01000008">
    <property type="protein sequence ID" value="RKD73383.1"/>
    <property type="molecule type" value="Genomic_DNA"/>
</dbReference>
<evidence type="ECO:0000256" key="7">
    <source>
        <dbReference type="SAM" id="Phobius"/>
    </source>
</evidence>
<evidence type="ECO:0000313" key="9">
    <source>
        <dbReference type="Proteomes" id="UP000285120"/>
    </source>
</evidence>
<evidence type="ECO:0000256" key="5">
    <source>
        <dbReference type="PIRSR" id="PIRSR000355-1"/>
    </source>
</evidence>
<comment type="catalytic activity">
    <reaction evidence="3 4">
        <text>a 2'-deoxyribonucleoside 5'-diphosphate + [thioredoxin]-disulfide + H2O = a ribonucleoside 5'-diphosphate + [thioredoxin]-dithiol</text>
        <dbReference type="Rhea" id="RHEA:23252"/>
        <dbReference type="Rhea" id="RHEA-COMP:10698"/>
        <dbReference type="Rhea" id="RHEA-COMP:10700"/>
        <dbReference type="ChEBI" id="CHEBI:15377"/>
        <dbReference type="ChEBI" id="CHEBI:29950"/>
        <dbReference type="ChEBI" id="CHEBI:50058"/>
        <dbReference type="ChEBI" id="CHEBI:57930"/>
        <dbReference type="ChEBI" id="CHEBI:73316"/>
        <dbReference type="EC" id="1.17.4.1"/>
    </reaction>
</comment>
<name>A0A419V4G7_9BACL</name>
<sequence>MATLQKRKLYDTTAPNKSTGIINGQSSNILNWDQTARKWAYPMYKNMLRNFWIPDEVSLINDRNQYKQLSDDEREAFNKIIGLLAFLDSVQTDFSSKVSEYLTDSSLSALMSVLAFQEVVHNESYTYVLSSVTDGDTQEKVFEYWKTDEVLLERNKFIADGYTDFTENPTQENFIRAIVYDVILEGLFFYSGFAFFYNLARNEKMLGTSKMINFINRDEQIHVNLFVHILKETLQENPELNTDEFASFVKETFIEAAELEIKWGNYVIGNKIDGINANELESYIKFMANKRIKELGFDAVFEGYNKNPMRWVSVYNDNTTGKADFFETTVTDYNLVDSDNDFDSL</sequence>